<evidence type="ECO:0000313" key="1">
    <source>
        <dbReference type="EMBL" id="MBM7656613.1"/>
    </source>
</evidence>
<dbReference type="InterPro" id="IPR009370">
    <property type="entry name" value="YutD-like"/>
</dbReference>
<dbReference type="Pfam" id="PF06265">
    <property type="entry name" value="YutD-like"/>
    <property type="match status" value="1"/>
</dbReference>
<comment type="caution">
    <text evidence="1">The sequence shown here is derived from an EMBL/GenBank/DDBJ whole genome shotgun (WGS) entry which is preliminary data.</text>
</comment>
<dbReference type="Proteomes" id="UP000823201">
    <property type="component" value="Unassembled WGS sequence"/>
</dbReference>
<gene>
    <name evidence="1" type="ORF">JOC27_000049</name>
</gene>
<evidence type="ECO:0000313" key="2">
    <source>
        <dbReference type="Proteomes" id="UP000823201"/>
    </source>
</evidence>
<sequence length="103" mass="12223">MTASIVSVDHQHYELIENVRDGWNDEAFQKRYSDILSKFDYIVGDWGYEQLRLRGFYEDKNQKSTYDTKISTLVDYIMEYCSFGCAYFVLKKIPKPKHGFTEP</sequence>
<protein>
    <submittedName>
        <fullName evidence="1">Uncharacterized protein YutD</fullName>
    </submittedName>
</protein>
<proteinExistence type="predicted"/>
<dbReference type="EMBL" id="JAFBEV010000001">
    <property type="protein sequence ID" value="MBM7656613.1"/>
    <property type="molecule type" value="Genomic_DNA"/>
</dbReference>
<dbReference type="Gene3D" id="3.50.4.20">
    <property type="match status" value="1"/>
</dbReference>
<organism evidence="1 2">
    <name type="scientific">Sporolactobacillus spathodeae</name>
    <dbReference type="NCBI Taxonomy" id="1465502"/>
    <lineage>
        <taxon>Bacteria</taxon>
        <taxon>Bacillati</taxon>
        <taxon>Bacillota</taxon>
        <taxon>Bacilli</taxon>
        <taxon>Bacillales</taxon>
        <taxon>Sporolactobacillaceae</taxon>
        <taxon>Sporolactobacillus</taxon>
    </lineage>
</organism>
<dbReference type="PIRSF" id="PIRSF012565">
    <property type="entry name" value="DUF1027"/>
    <property type="match status" value="1"/>
</dbReference>
<dbReference type="RefSeq" id="WP_239529234.1">
    <property type="nucleotide sequence ID" value="NZ_CBCRXA010000001.1"/>
</dbReference>
<dbReference type="InterPro" id="IPR038141">
    <property type="entry name" value="YutD-like_sf"/>
</dbReference>
<name>A0ABS2Q498_9BACL</name>
<keyword evidence="2" id="KW-1185">Reference proteome</keyword>
<reference evidence="1 2" key="1">
    <citation type="submission" date="2021-01" db="EMBL/GenBank/DDBJ databases">
        <title>Genomic Encyclopedia of Type Strains, Phase IV (KMG-IV): sequencing the most valuable type-strain genomes for metagenomic binning, comparative biology and taxonomic classification.</title>
        <authorList>
            <person name="Goeker M."/>
        </authorList>
    </citation>
    <scope>NUCLEOTIDE SEQUENCE [LARGE SCALE GENOMIC DNA]</scope>
    <source>
        <strain evidence="1 2">DSM 100968</strain>
    </source>
</reference>
<accession>A0ABS2Q498</accession>